<feature type="domain" description="Nucleoporin POM152 immunoglobulin-like" evidence="2">
    <location>
        <begin position="846"/>
        <end position="931"/>
    </location>
</feature>
<evidence type="ECO:0000259" key="5">
    <source>
        <dbReference type="Pfam" id="PF24519"/>
    </source>
</evidence>
<dbReference type="GO" id="GO:0006606">
    <property type="term" value="P:protein import into nucleus"/>
    <property type="evidence" value="ECO:0007669"/>
    <property type="project" value="TreeGrafter"/>
</dbReference>
<feature type="transmembrane region" description="Helical" evidence="1">
    <location>
        <begin position="39"/>
        <end position="60"/>
    </location>
</feature>
<dbReference type="InterPro" id="IPR056543">
    <property type="entry name" value="Ig-like_POM152_9th"/>
</dbReference>
<feature type="domain" description="Nucleoporin POM152 N-terminal transmembrane" evidence="3">
    <location>
        <begin position="34"/>
        <end position="117"/>
    </location>
</feature>
<evidence type="ECO:0000259" key="2">
    <source>
        <dbReference type="Pfam" id="PF23664"/>
    </source>
</evidence>
<dbReference type="InterPro" id="IPR056540">
    <property type="entry name" value="TMD_POM152"/>
</dbReference>
<evidence type="ECO:0000313" key="7">
    <source>
        <dbReference type="EMBL" id="KAI9250213.1"/>
    </source>
</evidence>
<dbReference type="GO" id="GO:0006999">
    <property type="term" value="P:nuclear pore organization"/>
    <property type="evidence" value="ECO:0007669"/>
    <property type="project" value="TreeGrafter"/>
</dbReference>
<feature type="domain" description="Nucleoporin POM152 Ig-like" evidence="4">
    <location>
        <begin position="721"/>
        <end position="807"/>
    </location>
</feature>
<sequence>MQASQRPQGGNPNASSATLVAHQRALIPSTSIEFPTQRLYAISIFVGLQALKIFDIYSIYTAAYPEQHSGTFFKWWIIDAMYMIALWIVQIPWLQFSVFKTGGLTLILFFIDLLIFGIPIGAALGVLLSPFIGDGLGQQISASRGKMISVKDVVQDDSHILGRHTVHILPYGTAKLNPDNEFFCLHPHEYGTKNVYIPIVLNNTIPRKISLSRYDFVTKVTSVSEFSGRDIQRTTEVGYGNQGLEYYFISVKATGAYKLESIITRDGIDVRRYTNQAYVFTCPTAQFEPTKQIDYCSGEKEQLELQVVGIPPLKVEYSRQINTRLSSLKLDRIQPEHFESPLTRLVGGLASADSAFFTPSFHQDNYGWATSDILSMKMDLSFQESGEHIYYITRVIDGVGNVVEINDPVKNKYIVHSPPTVQFQCTATEPVNLLIGDESTNLPLTLQGANPWKLDYQFVPETEEGVEPVPKKMSTEISDTKSSLKVYAPGEYKLLNVHDKFCKGDIMFPSTCQVVQPPPPVVQVDASPIPSECADDSEIGMRFAVEFEGTPPYTLEYQVVKNDGKRRSVVEKKKERVDRSRYLFSYLPSSSGEYIYEFISLGDRNYKNRKTEIQSVKQIVHPQPDAKFIGKKKSLESIRTCIGEEIELDVALSGSGPFVLTWTFAKQLYSDVVEGNRHTIKVPRLASAGHHVVSLVKIRDINECEKDLEARDVIIDVRRDRPTVFFYTEDGNDATVLIAEGEKAKLPLRLTGEGPWQVVYRNLESDMKLPKNLIIRDPNAFLQVRHPGTYKLLEVEDAVCKGDALPPNYSVRLIDKPRLTIVEDLVTLREDGVYERRAVCEGVNDAIDVKFIGHGPYYCSYDQFRTPIGQRSAISLGSDEIRSNLIKNWIGLQTQESGKYRYNFNMISDQRYSKPFKLSPPLVLEQTVHPTPSVKFPSKTRYARTVCVGDTFDSDDIGAIWLELKGQAPFSVRVGLKHKSELYGKTIQLDDINTNKFKLELNDEVTTPGHYDLQLLDVRDGNGCSALASGPETVLSIEAQDIATIVPAETCAEHCVGDTLDYSLSGVGPFTISYQFNGRNEKIKAQTSRLTMIADKPGNLTIVSVGDQRNKCRSFPKDMTKIIHEIPSSLVSGGKEVIENIREGDMVQAVVDLVGVPPFDFEWQRSEAIWDGHRKRFFKGSVIESHTVHNVEGHQYSINTSTEGIIEVTRIKDRYCHYPRPQL</sequence>
<feature type="transmembrane region" description="Helical" evidence="1">
    <location>
        <begin position="106"/>
        <end position="132"/>
    </location>
</feature>
<keyword evidence="8" id="KW-1185">Reference proteome</keyword>
<dbReference type="InterPro" id="IPR056541">
    <property type="entry name" value="Ig-like_POM152"/>
</dbReference>
<protein>
    <recommendedName>
        <fullName evidence="9">Nucleoporin Pom152</fullName>
    </recommendedName>
</protein>
<dbReference type="InterPro" id="IPR037701">
    <property type="entry name" value="Pom152"/>
</dbReference>
<keyword evidence="1" id="KW-0472">Membrane</keyword>
<dbReference type="Pfam" id="PF24527">
    <property type="entry name" value="Ig-like_Pom152_9"/>
    <property type="match status" value="1"/>
</dbReference>
<dbReference type="Pfam" id="PF23664">
    <property type="entry name" value="Ig_Pom152"/>
    <property type="match status" value="2"/>
</dbReference>
<accession>A0AAD5JQT8</accession>
<feature type="transmembrane region" description="Helical" evidence="1">
    <location>
        <begin position="72"/>
        <end position="94"/>
    </location>
</feature>
<dbReference type="PANTHER" id="PTHR28206">
    <property type="entry name" value="NUCLEOPORIN POM152"/>
    <property type="match status" value="1"/>
</dbReference>
<dbReference type="Pfam" id="PF24312">
    <property type="entry name" value="Ig-like_POM152"/>
    <property type="match status" value="2"/>
</dbReference>
<reference evidence="7" key="1">
    <citation type="journal article" date="2022" name="IScience">
        <title>Evolution of zygomycete secretomes and the origins of terrestrial fungal ecologies.</title>
        <authorList>
            <person name="Chang Y."/>
            <person name="Wang Y."/>
            <person name="Mondo S."/>
            <person name="Ahrendt S."/>
            <person name="Andreopoulos W."/>
            <person name="Barry K."/>
            <person name="Beard J."/>
            <person name="Benny G.L."/>
            <person name="Blankenship S."/>
            <person name="Bonito G."/>
            <person name="Cuomo C."/>
            <person name="Desiro A."/>
            <person name="Gervers K.A."/>
            <person name="Hundley H."/>
            <person name="Kuo A."/>
            <person name="LaButti K."/>
            <person name="Lang B.F."/>
            <person name="Lipzen A."/>
            <person name="O'Donnell K."/>
            <person name="Pangilinan J."/>
            <person name="Reynolds N."/>
            <person name="Sandor L."/>
            <person name="Smith M.E."/>
            <person name="Tsang A."/>
            <person name="Grigoriev I.V."/>
            <person name="Stajich J.E."/>
            <person name="Spatafora J.W."/>
        </authorList>
    </citation>
    <scope>NUCLEOTIDE SEQUENCE</scope>
    <source>
        <strain evidence="7">RSA 2281</strain>
    </source>
</reference>
<feature type="domain" description="Nucleoporin POM152 ninth Ig-like" evidence="6">
    <location>
        <begin position="1043"/>
        <end position="1122"/>
    </location>
</feature>
<dbReference type="InterPro" id="IPR056542">
    <property type="entry name" value="Ig-like_POM152_1st"/>
</dbReference>
<evidence type="ECO:0008006" key="9">
    <source>
        <dbReference type="Google" id="ProtNLM"/>
    </source>
</evidence>
<evidence type="ECO:0000259" key="4">
    <source>
        <dbReference type="Pfam" id="PF24312"/>
    </source>
</evidence>
<proteinExistence type="predicted"/>
<comment type="caution">
    <text evidence="7">The sequence shown here is derived from an EMBL/GenBank/DDBJ whole genome shotgun (WGS) entry which is preliminary data.</text>
</comment>
<dbReference type="Pfam" id="PF24519">
    <property type="entry name" value="Ig-like_Pom152_1"/>
    <property type="match status" value="1"/>
</dbReference>
<evidence type="ECO:0000259" key="6">
    <source>
        <dbReference type="Pfam" id="PF24527"/>
    </source>
</evidence>
<reference evidence="7" key="2">
    <citation type="submission" date="2023-02" db="EMBL/GenBank/DDBJ databases">
        <authorList>
            <consortium name="DOE Joint Genome Institute"/>
            <person name="Mondo S.J."/>
            <person name="Chang Y."/>
            <person name="Wang Y."/>
            <person name="Ahrendt S."/>
            <person name="Andreopoulos W."/>
            <person name="Barry K."/>
            <person name="Beard J."/>
            <person name="Benny G.L."/>
            <person name="Blankenship S."/>
            <person name="Bonito G."/>
            <person name="Cuomo C."/>
            <person name="Desiro A."/>
            <person name="Gervers K.A."/>
            <person name="Hundley H."/>
            <person name="Kuo A."/>
            <person name="LaButti K."/>
            <person name="Lang B.F."/>
            <person name="Lipzen A."/>
            <person name="O'Donnell K."/>
            <person name="Pangilinan J."/>
            <person name="Reynolds N."/>
            <person name="Sandor L."/>
            <person name="Smith M.W."/>
            <person name="Tsang A."/>
            <person name="Grigoriev I.V."/>
            <person name="Stajich J.E."/>
            <person name="Spatafora J.W."/>
        </authorList>
    </citation>
    <scope>NUCLEOTIDE SEQUENCE</scope>
    <source>
        <strain evidence="7">RSA 2281</strain>
    </source>
</reference>
<feature type="domain" description="Nucleoporin POM152 first Ig-like" evidence="5">
    <location>
        <begin position="173"/>
        <end position="279"/>
    </location>
</feature>
<dbReference type="Pfam" id="PF24097">
    <property type="entry name" value="TMD_POM152"/>
    <property type="match status" value="1"/>
</dbReference>
<dbReference type="PANTHER" id="PTHR28206:SF1">
    <property type="entry name" value="NUCLEOPORIN POM152"/>
    <property type="match status" value="1"/>
</dbReference>
<dbReference type="InterPro" id="IPR056544">
    <property type="entry name" value="Ig_POM152"/>
</dbReference>
<keyword evidence="1" id="KW-0812">Transmembrane</keyword>
<organism evidence="7 8">
    <name type="scientific">Phascolomyces articulosus</name>
    <dbReference type="NCBI Taxonomy" id="60185"/>
    <lineage>
        <taxon>Eukaryota</taxon>
        <taxon>Fungi</taxon>
        <taxon>Fungi incertae sedis</taxon>
        <taxon>Mucoromycota</taxon>
        <taxon>Mucoromycotina</taxon>
        <taxon>Mucoromycetes</taxon>
        <taxon>Mucorales</taxon>
        <taxon>Lichtheimiaceae</taxon>
        <taxon>Phascolomyces</taxon>
    </lineage>
</organism>
<evidence type="ECO:0000259" key="3">
    <source>
        <dbReference type="Pfam" id="PF24097"/>
    </source>
</evidence>
<evidence type="ECO:0000256" key="1">
    <source>
        <dbReference type="SAM" id="Phobius"/>
    </source>
</evidence>
<keyword evidence="1" id="KW-1133">Transmembrane helix</keyword>
<dbReference type="EMBL" id="JAIXMP010000033">
    <property type="protein sequence ID" value="KAI9250213.1"/>
    <property type="molecule type" value="Genomic_DNA"/>
</dbReference>
<dbReference type="GO" id="GO:0070762">
    <property type="term" value="C:nuclear pore transmembrane ring"/>
    <property type="evidence" value="ECO:0007669"/>
    <property type="project" value="TreeGrafter"/>
</dbReference>
<dbReference type="AlphaFoldDB" id="A0AAD5JQT8"/>
<feature type="domain" description="Nucleoporin POM152 immunoglobulin-like" evidence="2">
    <location>
        <begin position="516"/>
        <end position="626"/>
    </location>
</feature>
<dbReference type="GO" id="GO:0017056">
    <property type="term" value="F:structural constituent of nuclear pore"/>
    <property type="evidence" value="ECO:0007669"/>
    <property type="project" value="InterPro"/>
</dbReference>
<evidence type="ECO:0000313" key="8">
    <source>
        <dbReference type="Proteomes" id="UP001209540"/>
    </source>
</evidence>
<dbReference type="Proteomes" id="UP001209540">
    <property type="component" value="Unassembled WGS sequence"/>
</dbReference>
<name>A0AAD5JQT8_9FUNG</name>
<feature type="domain" description="Nucleoporin POM152 Ig-like" evidence="4">
    <location>
        <begin position="419"/>
        <end position="512"/>
    </location>
</feature>
<gene>
    <name evidence="7" type="ORF">BDA99DRAFT_564180</name>
</gene>